<dbReference type="EMBL" id="JANIEK010000090">
    <property type="protein sequence ID" value="MCT4796672.1"/>
    <property type="molecule type" value="Genomic_DNA"/>
</dbReference>
<comment type="caution">
    <text evidence="2">The sequence shown here is derived from an EMBL/GenBank/DDBJ whole genome shotgun (WGS) entry which is preliminary data.</text>
</comment>
<keyword evidence="3" id="KW-1185">Reference proteome</keyword>
<gene>
    <name evidence="2" type="ORF">NQG31_14060</name>
</gene>
<name>A0ABT2L0I9_9BACL</name>
<proteinExistence type="predicted"/>
<feature type="chain" id="PRO_5046349758" evidence="1">
    <location>
        <begin position="30"/>
        <end position="173"/>
    </location>
</feature>
<dbReference type="Proteomes" id="UP001206821">
    <property type="component" value="Unassembled WGS sequence"/>
</dbReference>
<protein>
    <submittedName>
        <fullName evidence="2">Uncharacterized protein</fullName>
    </submittedName>
</protein>
<reference evidence="2 3" key="1">
    <citation type="submission" date="2022-07" db="EMBL/GenBank/DDBJ databases">
        <title>Genomic and pangenome structural analysis of the polyextremophile Exiguobacterium.</title>
        <authorList>
            <person name="Shen L."/>
        </authorList>
    </citation>
    <scope>NUCLEOTIDE SEQUENCE [LARGE SCALE GENOMIC DNA]</scope>
    <source>
        <strain evidence="2 3">12_1</strain>
    </source>
</reference>
<evidence type="ECO:0000313" key="2">
    <source>
        <dbReference type="EMBL" id="MCT4796672.1"/>
    </source>
</evidence>
<evidence type="ECO:0000256" key="1">
    <source>
        <dbReference type="SAM" id="SignalP"/>
    </source>
</evidence>
<keyword evidence="1" id="KW-0732">Signal</keyword>
<organism evidence="2 3">
    <name type="scientific">Exiguobacterium alkaliphilum</name>
    <dbReference type="NCBI Taxonomy" id="1428684"/>
    <lineage>
        <taxon>Bacteria</taxon>
        <taxon>Bacillati</taxon>
        <taxon>Bacillota</taxon>
        <taxon>Bacilli</taxon>
        <taxon>Bacillales</taxon>
        <taxon>Bacillales Family XII. Incertae Sedis</taxon>
        <taxon>Exiguobacterium</taxon>
    </lineage>
</organism>
<sequence>MFKSKTIKILGSLALSASILSGVPNSVSAVENDVPIYAPVYDGTVYQSTLTNTLVKLPKWTHIATNTSSLVDTVNYEVSRRVFATGTLTGETEFKILQNGLKVTAEVSYGTDTTTSTKFAFNIPPKSTRKLVYGSIGVDTTGKLVTYSNGLVSRSKAVSADYSRYSYSENLAY</sequence>
<feature type="signal peptide" evidence="1">
    <location>
        <begin position="1"/>
        <end position="29"/>
    </location>
</feature>
<accession>A0ABT2L0I9</accession>
<dbReference type="RefSeq" id="WP_156028746.1">
    <property type="nucleotide sequence ID" value="NZ_JANIEK010000090.1"/>
</dbReference>
<evidence type="ECO:0000313" key="3">
    <source>
        <dbReference type="Proteomes" id="UP001206821"/>
    </source>
</evidence>